<dbReference type="AlphaFoldDB" id="A0A927BSW9"/>
<dbReference type="RefSeq" id="WP_190916315.1">
    <property type="nucleotide sequence ID" value="NZ_JACXIZ010000013.1"/>
</dbReference>
<sequence length="299" mass="32413">MKPTSDHRLTHTNENTPNAGERNDAFAEEAVRHMVGGIRPPDGDEAWQRMQGRLRGRSRRARAMRLARLSLAIAVMSLLVSVATFTPDPTYAWRGLVSIVRDAQQGLVQALFGTEAAPETDGAKTAPPPDAGGAPTVPPPDAGHSWQQPTAEEGGVPAMPQLTTLKDAGAIVPFEVRAPRRLPESYAVQRVRAYPDADGVYRTLRVEYRRDAGDGELLTFTQRRMLESGSGWQKTLNNESGKLKHIEIGMAEGVYIAYTSGGSELQWLAVEEGVLYALRGDLTESELLETAASLAAVGE</sequence>
<proteinExistence type="predicted"/>
<dbReference type="Pfam" id="PF14285">
    <property type="entry name" value="DUF4367"/>
    <property type="match status" value="1"/>
</dbReference>
<dbReference type="EMBL" id="JACXIZ010000013">
    <property type="protein sequence ID" value="MBD2845080.1"/>
    <property type="molecule type" value="Genomic_DNA"/>
</dbReference>
<evidence type="ECO:0000256" key="1">
    <source>
        <dbReference type="SAM" id="MobiDB-lite"/>
    </source>
</evidence>
<dbReference type="InterPro" id="IPR025377">
    <property type="entry name" value="DUF4367"/>
</dbReference>
<reference evidence="4" key="1">
    <citation type="submission" date="2020-09" db="EMBL/GenBank/DDBJ databases">
        <title>A novel bacterium of genus Paenibacillus, isolated from South China Sea.</title>
        <authorList>
            <person name="Huang H."/>
            <person name="Mo K."/>
            <person name="Hu Y."/>
        </authorList>
    </citation>
    <scope>NUCLEOTIDE SEQUENCE</scope>
    <source>
        <strain evidence="4">IB182496</strain>
    </source>
</reference>
<evidence type="ECO:0000313" key="4">
    <source>
        <dbReference type="EMBL" id="MBD2845080.1"/>
    </source>
</evidence>
<feature type="transmembrane region" description="Helical" evidence="2">
    <location>
        <begin position="66"/>
        <end position="85"/>
    </location>
</feature>
<keyword evidence="2" id="KW-0812">Transmembrane</keyword>
<keyword evidence="2" id="KW-1133">Transmembrane helix</keyword>
<dbReference type="Proteomes" id="UP000621560">
    <property type="component" value="Unassembled WGS sequence"/>
</dbReference>
<feature type="compositionally biased region" description="Pro residues" evidence="1">
    <location>
        <begin position="126"/>
        <end position="141"/>
    </location>
</feature>
<feature type="region of interest" description="Disordered" evidence="1">
    <location>
        <begin position="1"/>
        <end position="22"/>
    </location>
</feature>
<accession>A0A927BSW9</accession>
<protein>
    <submittedName>
        <fullName evidence="4">DUF4367 domain-containing protein</fullName>
    </submittedName>
</protein>
<feature type="domain" description="DUF4367" evidence="3">
    <location>
        <begin position="206"/>
        <end position="293"/>
    </location>
</feature>
<gene>
    <name evidence="4" type="ORF">IDH44_07745</name>
</gene>
<feature type="region of interest" description="Disordered" evidence="1">
    <location>
        <begin position="114"/>
        <end position="155"/>
    </location>
</feature>
<keyword evidence="2" id="KW-0472">Membrane</keyword>
<evidence type="ECO:0000259" key="3">
    <source>
        <dbReference type="Pfam" id="PF14285"/>
    </source>
</evidence>
<feature type="compositionally biased region" description="Basic and acidic residues" evidence="1">
    <location>
        <begin position="1"/>
        <end position="11"/>
    </location>
</feature>
<evidence type="ECO:0000313" key="5">
    <source>
        <dbReference type="Proteomes" id="UP000621560"/>
    </source>
</evidence>
<keyword evidence="5" id="KW-1185">Reference proteome</keyword>
<organism evidence="4 5">
    <name type="scientific">Paenibacillus sabuli</name>
    <dbReference type="NCBI Taxonomy" id="2772509"/>
    <lineage>
        <taxon>Bacteria</taxon>
        <taxon>Bacillati</taxon>
        <taxon>Bacillota</taxon>
        <taxon>Bacilli</taxon>
        <taxon>Bacillales</taxon>
        <taxon>Paenibacillaceae</taxon>
        <taxon>Paenibacillus</taxon>
    </lineage>
</organism>
<name>A0A927BSW9_9BACL</name>
<comment type="caution">
    <text evidence="4">The sequence shown here is derived from an EMBL/GenBank/DDBJ whole genome shotgun (WGS) entry which is preliminary data.</text>
</comment>
<evidence type="ECO:0000256" key="2">
    <source>
        <dbReference type="SAM" id="Phobius"/>
    </source>
</evidence>